<dbReference type="PANTHER" id="PTHR10429">
    <property type="entry name" value="DNA-3-METHYLADENINE GLYCOSYLASE"/>
    <property type="match status" value="1"/>
</dbReference>
<evidence type="ECO:0000256" key="5">
    <source>
        <dbReference type="HAMAP-Rule" id="MF_00527"/>
    </source>
</evidence>
<dbReference type="Proteomes" id="UP000246104">
    <property type="component" value="Unassembled WGS sequence"/>
</dbReference>
<dbReference type="SUPFAM" id="SSF50486">
    <property type="entry name" value="FMT C-terminal domain-like"/>
    <property type="match status" value="1"/>
</dbReference>
<protein>
    <recommendedName>
        <fullName evidence="5">Putative 3-methyladenine DNA glycosylase</fullName>
        <ecNumber evidence="5">3.2.2.-</ecNumber>
    </recommendedName>
</protein>
<evidence type="ECO:0000256" key="3">
    <source>
        <dbReference type="ARBA" id="ARBA00022801"/>
    </source>
</evidence>
<dbReference type="FunFam" id="3.10.300.10:FF:000001">
    <property type="entry name" value="Putative 3-methyladenine DNA glycosylase"/>
    <property type="match status" value="1"/>
</dbReference>
<sequence length="179" mass="19926">MKLPRAFYERSPLEVAPELLGKFLVHVTPEGTATGQINEVEIYSQDDPASHTFRGKTPRNAVMFGKGGFAYVYFTYGMYFCMNVSTETEGIGSGVLIRSCIPVEGIGFMQQRRGKSVHLCDGPGKLCQAFGLTREHNGIDLTTSAELFIEDRGVQIEKYTLTPRIGISVATDKLWRFVF</sequence>
<dbReference type="InterPro" id="IPR036995">
    <property type="entry name" value="MPG_sf"/>
</dbReference>
<dbReference type="InterPro" id="IPR003180">
    <property type="entry name" value="MPG"/>
</dbReference>
<dbReference type="GO" id="GO:0003905">
    <property type="term" value="F:alkylbase DNA N-glycosylase activity"/>
    <property type="evidence" value="ECO:0007669"/>
    <property type="project" value="InterPro"/>
</dbReference>
<dbReference type="Gene3D" id="3.10.300.10">
    <property type="entry name" value="Methylpurine-DNA glycosylase (MPG)"/>
    <property type="match status" value="1"/>
</dbReference>
<gene>
    <name evidence="6" type="ORF">C5B42_05350</name>
</gene>
<dbReference type="InterPro" id="IPR011034">
    <property type="entry name" value="Formyl_transferase-like_C_sf"/>
</dbReference>
<accession>A0A317JNK5</accession>
<dbReference type="HAMAP" id="MF_00527">
    <property type="entry name" value="3MGH"/>
    <property type="match status" value="1"/>
</dbReference>
<dbReference type="PANTHER" id="PTHR10429:SF0">
    <property type="entry name" value="DNA-3-METHYLADENINE GLYCOSYLASE"/>
    <property type="match status" value="1"/>
</dbReference>
<comment type="caution">
    <text evidence="6">The sequence shown here is derived from an EMBL/GenBank/DDBJ whole genome shotgun (WGS) entry which is preliminary data.</text>
</comment>
<dbReference type="GO" id="GO:0006284">
    <property type="term" value="P:base-excision repair"/>
    <property type="evidence" value="ECO:0007669"/>
    <property type="project" value="InterPro"/>
</dbReference>
<dbReference type="NCBIfam" id="TIGR00567">
    <property type="entry name" value="3mg"/>
    <property type="match status" value="1"/>
</dbReference>
<dbReference type="EC" id="3.2.2.-" evidence="5"/>
<dbReference type="AlphaFoldDB" id="A0A317JNK5"/>
<evidence type="ECO:0000256" key="2">
    <source>
        <dbReference type="ARBA" id="ARBA00022763"/>
    </source>
</evidence>
<reference evidence="6 7" key="1">
    <citation type="submission" date="2018-02" db="EMBL/GenBank/DDBJ databases">
        <title>Genomic Reconstructions from Amazon Rainforest and Pasture Soil Reveal Novel Insights into the Physiology of Candidate Phyla in Tropical Sites.</title>
        <authorList>
            <person name="Kroeger M.E."/>
            <person name="Delmont T."/>
            <person name="Eren A.M."/>
            <person name="Guo J."/>
            <person name="Meyer K.M."/>
            <person name="Khan K."/>
            <person name="Rodrigues J.L.M."/>
            <person name="Bohannan B.J.M."/>
            <person name="Tringe S."/>
            <person name="Borges C.D."/>
            <person name="Tiedje J."/>
            <person name="Tsai S.M."/>
            <person name="Nusslein K."/>
        </authorList>
    </citation>
    <scope>NUCLEOTIDE SEQUENCE [LARGE SCALE GENOMIC DNA]</scope>
    <source>
        <strain evidence="6">Amazon FNV 2010 28 9</strain>
    </source>
</reference>
<dbReference type="EMBL" id="PSRQ01000058">
    <property type="protein sequence ID" value="PWU22723.1"/>
    <property type="molecule type" value="Genomic_DNA"/>
</dbReference>
<keyword evidence="4 5" id="KW-0234">DNA repair</keyword>
<evidence type="ECO:0000313" key="6">
    <source>
        <dbReference type="EMBL" id="PWU22723.1"/>
    </source>
</evidence>
<name>A0A317JNK5_9BACT</name>
<dbReference type="CDD" id="cd00540">
    <property type="entry name" value="AAG"/>
    <property type="match status" value="1"/>
</dbReference>
<keyword evidence="3 5" id="KW-0378">Hydrolase</keyword>
<evidence type="ECO:0000256" key="4">
    <source>
        <dbReference type="ARBA" id="ARBA00023204"/>
    </source>
</evidence>
<dbReference type="NCBIfam" id="NF002003">
    <property type="entry name" value="PRK00802.1-3"/>
    <property type="match status" value="1"/>
</dbReference>
<dbReference type="GO" id="GO:0003677">
    <property type="term" value="F:DNA binding"/>
    <property type="evidence" value="ECO:0007669"/>
    <property type="project" value="InterPro"/>
</dbReference>
<proteinExistence type="inferred from homology"/>
<evidence type="ECO:0000256" key="1">
    <source>
        <dbReference type="ARBA" id="ARBA00009232"/>
    </source>
</evidence>
<organism evidence="6 7">
    <name type="scientific">Candidatus Cerribacteria bacterium 'Amazon FNV 2010 28 9'</name>
    <dbReference type="NCBI Taxonomy" id="2081795"/>
    <lineage>
        <taxon>Bacteria</taxon>
        <taxon>Candidatus Cerribacteria</taxon>
    </lineage>
</organism>
<comment type="similarity">
    <text evidence="1 5">Belongs to the DNA glycosylase MPG family.</text>
</comment>
<dbReference type="Pfam" id="PF02245">
    <property type="entry name" value="Pur_DNA_glyco"/>
    <property type="match status" value="1"/>
</dbReference>
<keyword evidence="2 5" id="KW-0227">DNA damage</keyword>
<evidence type="ECO:0000313" key="7">
    <source>
        <dbReference type="Proteomes" id="UP000246104"/>
    </source>
</evidence>